<organism evidence="2 3">
    <name type="scientific">Carnegiea gigantea</name>
    <dbReference type="NCBI Taxonomy" id="171969"/>
    <lineage>
        <taxon>Eukaryota</taxon>
        <taxon>Viridiplantae</taxon>
        <taxon>Streptophyta</taxon>
        <taxon>Embryophyta</taxon>
        <taxon>Tracheophyta</taxon>
        <taxon>Spermatophyta</taxon>
        <taxon>Magnoliopsida</taxon>
        <taxon>eudicotyledons</taxon>
        <taxon>Gunneridae</taxon>
        <taxon>Pentapetalae</taxon>
        <taxon>Caryophyllales</taxon>
        <taxon>Cactineae</taxon>
        <taxon>Cactaceae</taxon>
        <taxon>Cactoideae</taxon>
        <taxon>Echinocereeae</taxon>
        <taxon>Carnegiea</taxon>
    </lineage>
</organism>
<feature type="region of interest" description="Disordered" evidence="1">
    <location>
        <begin position="379"/>
        <end position="416"/>
    </location>
</feature>
<evidence type="ECO:0000313" key="2">
    <source>
        <dbReference type="EMBL" id="KAJ8440761.1"/>
    </source>
</evidence>
<dbReference type="EMBL" id="JAKOGI010000185">
    <property type="protein sequence ID" value="KAJ8440761.1"/>
    <property type="molecule type" value="Genomic_DNA"/>
</dbReference>
<protein>
    <submittedName>
        <fullName evidence="2">Uncharacterized protein</fullName>
    </submittedName>
</protein>
<dbReference type="OrthoDB" id="1915143at2759"/>
<evidence type="ECO:0000256" key="1">
    <source>
        <dbReference type="SAM" id="MobiDB-lite"/>
    </source>
</evidence>
<feature type="region of interest" description="Disordered" evidence="1">
    <location>
        <begin position="1120"/>
        <end position="1177"/>
    </location>
</feature>
<comment type="caution">
    <text evidence="2">The sequence shown here is derived from an EMBL/GenBank/DDBJ whole genome shotgun (WGS) entry which is preliminary data.</text>
</comment>
<proteinExistence type="predicted"/>
<evidence type="ECO:0000313" key="3">
    <source>
        <dbReference type="Proteomes" id="UP001153076"/>
    </source>
</evidence>
<feature type="compositionally biased region" description="Polar residues" evidence="1">
    <location>
        <begin position="169"/>
        <end position="178"/>
    </location>
</feature>
<accession>A0A9Q1QGL1</accession>
<feature type="region of interest" description="Disordered" evidence="1">
    <location>
        <begin position="430"/>
        <end position="454"/>
    </location>
</feature>
<feature type="compositionally biased region" description="Polar residues" evidence="1">
    <location>
        <begin position="642"/>
        <end position="651"/>
    </location>
</feature>
<dbReference type="Proteomes" id="UP001153076">
    <property type="component" value="Unassembled WGS sequence"/>
</dbReference>
<dbReference type="PANTHER" id="PTHR31115">
    <property type="entry name" value="OS05G0107300 PROTEIN"/>
    <property type="match status" value="1"/>
</dbReference>
<feature type="region of interest" description="Disordered" evidence="1">
    <location>
        <begin position="261"/>
        <end position="288"/>
    </location>
</feature>
<name>A0A9Q1QGL1_9CARY</name>
<feature type="region of interest" description="Disordered" evidence="1">
    <location>
        <begin position="575"/>
        <end position="656"/>
    </location>
</feature>
<feature type="compositionally biased region" description="Polar residues" evidence="1">
    <location>
        <begin position="26"/>
        <end position="36"/>
    </location>
</feature>
<feature type="region of interest" description="Disordered" evidence="1">
    <location>
        <begin position="1"/>
        <end position="59"/>
    </location>
</feature>
<feature type="region of interest" description="Disordered" evidence="1">
    <location>
        <begin position="169"/>
        <end position="195"/>
    </location>
</feature>
<feature type="region of interest" description="Disordered" evidence="1">
    <location>
        <begin position="493"/>
        <end position="526"/>
    </location>
</feature>
<sequence length="1262" mass="137583">MRVMAGNVKFESSSVSPEDSSFSGSYPNGQRSTHSGPNLDRSGSFREGSDGRSFSSGTSTFKSNAAAVADLPPLSQCLLLEPISMGDQKYTRAGELRRALGFSFGNVSEDNYFGVAYSKPAPTLATDELKRFRASVQEGCQKARIRTKRLDQSLNKLNKYCEALVPKRQQTNERSGGSNLLKVGAQSHRSSSDLVTQKLEERSKNFGRNKRACTPVGEMQAEGRSNGVRRQHLALAKDKDAAKDGSSDLVEEKIRRLPAGGEGWDKKMKRKRSVSSVFPRPVDGDGELKRAMHGRLGNDTGIQNSDSVCFRGSSNGANGINKLDGVPSPASLTARMTPKNESEKPPISREVTGMNKERLLQKGNTKLNICEDTHLFSPTSVTKGKASRAHRTGSVAAGNSSSSFPRVSGTPDDWEQPLNVSKVHSLAGVNNRKRPLPSESSAPMAQWVGQRPQKISRNRRTNIVSPTSNHDEAQILSEGCDFSVRVSGGMNGSLSVRNSTGGSQQQKVKLENAQSPARLSESEENSAVDYRLKGKILCGSQADERGINGHQHANLPGLFTKKSKLVVKEEIGEAVHRQGRTGRGLSFSRGGMSPLREKLDNPAGAKPVRSTRPASEKNGSKSGRPPHKKQSDRKGFTRLETLPNSSSSDFTGESDDDREELIAAAQFACNASYNGCSTVFWKRMEPLFYIRLQDKSFLDEQLKSVDEHRPNMSEMPGLGHDIVNDGFQIEGSQPRSSVSQESKRFVLDNGLIESAKDRVQEHGSLYGGLDTGRGANTLTPLYQRVLSALIVEDEFEEVEEDSFGSCAASLSNGNDPSSLADRISSNGNATHSRYPSIQVSLHKEMEEGDYRFRHPLGLSRRGAFENDANGLLPISLNACGDSALQCEYDQMCMDEKLLLELQRFGLSPARVPDLADGEDELVNQDIGQLKMQLGQQAGKKRAYLDRIHKAIEQEKESEGRALEELAMNRLTELAFKKLLATRGSSATRIGLSKVSRHVALAFIRRTLARCWKFEDAGKSCFSEPALRDVLFAAPSNNAGALNCISHAGQNMLLDARTSGSYSEQLDIQNEKSESGAFDAYERSDQAFAKNGPILNRGKKKEVLLDDVGSNVAIRSTSNLGSNLLGGAKGKRSERDSGGKAGRPLIANLRGERKTKSKPKQKAAQVSTHPVQPSTNALYKKREGLISPGNILDSSKDSKDSSDFGSLPLHELDPIEELSVANEFGGHQDLSSWLNFDEDGLQDHDSMGLEIPMDDLSELSMLL</sequence>
<keyword evidence="3" id="KW-1185">Reference proteome</keyword>
<gene>
    <name evidence="2" type="ORF">Cgig2_005492</name>
</gene>
<reference evidence="2" key="1">
    <citation type="submission" date="2022-04" db="EMBL/GenBank/DDBJ databases">
        <title>Carnegiea gigantea Genome sequencing and assembly v2.</title>
        <authorList>
            <person name="Copetti D."/>
            <person name="Sanderson M.J."/>
            <person name="Burquez A."/>
            <person name="Wojciechowski M.F."/>
        </authorList>
    </citation>
    <scope>NUCLEOTIDE SEQUENCE</scope>
    <source>
        <strain evidence="2">SGP5-SGP5p</strain>
        <tissue evidence="2">Aerial part</tissue>
    </source>
</reference>
<dbReference type="PANTHER" id="PTHR31115:SF2">
    <property type="entry name" value="OS05G0107300 PROTEIN"/>
    <property type="match status" value="1"/>
</dbReference>
<feature type="compositionally biased region" description="Polar residues" evidence="1">
    <location>
        <begin position="493"/>
        <end position="517"/>
    </location>
</feature>
<feature type="region of interest" description="Disordered" evidence="1">
    <location>
        <begin position="1188"/>
        <end position="1207"/>
    </location>
</feature>
<dbReference type="AlphaFoldDB" id="A0A9Q1QGL1"/>
<feature type="compositionally biased region" description="Polar residues" evidence="1">
    <location>
        <begin position="1163"/>
        <end position="1176"/>
    </location>
</feature>
<feature type="compositionally biased region" description="Low complexity" evidence="1">
    <location>
        <begin position="12"/>
        <end position="25"/>
    </location>
</feature>